<keyword evidence="3" id="KW-1185">Reference proteome</keyword>
<sequence length="227" mass="25922">MKNGIFYIALLVVLTACQPSHQNAIYADLTPAEAAFIQSYQRTLNEYLQDADDASFQEKLTALMLTAPTQSDTPHILQVQSDIQIQLGHFEEAIKLNNALFYLQPNADTRYLNCTLLEVLDRSDKKIEACYSQAAQLYKKALSKLKDVESAEFQDQYFFYLLSMLQAGHPNFHAKIKDFIASLPDEKQQDFNNQYTLVADQHEHAAFLDAIRTGQWTHFSSMNNQDI</sequence>
<dbReference type="EMBL" id="WITK01000003">
    <property type="protein sequence ID" value="MQW91461.1"/>
    <property type="molecule type" value="Genomic_DNA"/>
</dbReference>
<reference evidence="3 4" key="1">
    <citation type="submission" date="2019-10" db="EMBL/GenBank/DDBJ databases">
        <authorList>
            <person name="Dong K."/>
        </authorList>
    </citation>
    <scope>NUCLEOTIDE SEQUENCE [LARGE SCALE GENOMIC DNA]</scope>
    <source>
        <strain evidence="2">Dk386</strain>
        <strain evidence="3">dk386</strain>
        <strain evidence="4">dk771</strain>
        <strain evidence="1">Dk771</strain>
    </source>
</reference>
<evidence type="ECO:0008006" key="5">
    <source>
        <dbReference type="Google" id="ProtNLM"/>
    </source>
</evidence>
<organism evidence="1 4">
    <name type="scientific">Acinetobacter wanghuae</name>
    <dbReference type="NCBI Taxonomy" id="2662362"/>
    <lineage>
        <taxon>Bacteria</taxon>
        <taxon>Pseudomonadati</taxon>
        <taxon>Pseudomonadota</taxon>
        <taxon>Gammaproteobacteria</taxon>
        <taxon>Moraxellales</taxon>
        <taxon>Moraxellaceae</taxon>
        <taxon>Acinetobacter</taxon>
    </lineage>
</organism>
<dbReference type="Proteomes" id="UP000327478">
    <property type="component" value="Chromosome"/>
</dbReference>
<evidence type="ECO:0000313" key="1">
    <source>
        <dbReference type="EMBL" id="MQW91461.1"/>
    </source>
</evidence>
<accession>A0A5Q0P3E7</accession>
<dbReference type="EMBL" id="CP045650">
    <property type="protein sequence ID" value="QGA11639.1"/>
    <property type="molecule type" value="Genomic_DNA"/>
</dbReference>
<evidence type="ECO:0000313" key="4">
    <source>
        <dbReference type="Proteomes" id="UP000480556"/>
    </source>
</evidence>
<evidence type="ECO:0000313" key="3">
    <source>
        <dbReference type="Proteomes" id="UP000327478"/>
    </source>
</evidence>
<evidence type="ECO:0000313" key="2">
    <source>
        <dbReference type="EMBL" id="QGA11639.1"/>
    </source>
</evidence>
<dbReference type="AlphaFoldDB" id="A0A5Q0P3E7"/>
<protein>
    <recommendedName>
        <fullName evidence="5">Tetratricopeptide repeat protein</fullName>
    </recommendedName>
</protein>
<dbReference type="PROSITE" id="PS51257">
    <property type="entry name" value="PROKAR_LIPOPROTEIN"/>
    <property type="match status" value="1"/>
</dbReference>
<gene>
    <name evidence="2" type="ORF">GFH30_09690</name>
    <name evidence="1" type="ORF">GHJ48_03465</name>
</gene>
<dbReference type="RefSeq" id="WP_153372154.1">
    <property type="nucleotide sequence ID" value="NZ_CP045650.1"/>
</dbReference>
<proteinExistence type="predicted"/>
<dbReference type="Proteomes" id="UP000480556">
    <property type="component" value="Unassembled WGS sequence"/>
</dbReference>
<name>A0A5Q0P3E7_9GAMM</name>